<accession>A0ABQ6Q343</accession>
<dbReference type="InterPro" id="IPR000182">
    <property type="entry name" value="GNAT_dom"/>
</dbReference>
<dbReference type="EMBL" id="BTPE01000008">
    <property type="protein sequence ID" value="GMQ34302.1"/>
    <property type="molecule type" value="Genomic_DNA"/>
</dbReference>
<keyword evidence="2" id="KW-0012">Acyltransferase</keyword>
<sequence length="232" mass="27109">MIQLLPFDSNLFGYSVGSLLWEETSKESLLLEEAKDFKLVYIFSDQALFFTHPHILQVDIKITFEKQLLPGNPVKGILPFEKEHLLTITSEEREMLRFLALESGKFSRFRLDPRLTHDEFERLYRFWIDQAMISGNLLQAEKNKGMVSFSQKKEKGKIELIAVNPENQQMGWGKKLVQAAEHLLFERGVKTLQISTQESNLPAMHLYKNLGYQITEKTFVYHYWRGSQFITS</sequence>
<dbReference type="Pfam" id="PF00583">
    <property type="entry name" value="Acetyltransf_1"/>
    <property type="match status" value="1"/>
</dbReference>
<dbReference type="PANTHER" id="PTHR43420">
    <property type="entry name" value="ACETYLTRANSFERASE"/>
    <property type="match status" value="1"/>
</dbReference>
<dbReference type="Gene3D" id="3.40.630.30">
    <property type="match status" value="1"/>
</dbReference>
<dbReference type="SUPFAM" id="SSF55729">
    <property type="entry name" value="Acyl-CoA N-acyltransferases (Nat)"/>
    <property type="match status" value="1"/>
</dbReference>
<evidence type="ECO:0000259" key="3">
    <source>
        <dbReference type="PROSITE" id="PS51186"/>
    </source>
</evidence>
<protein>
    <recommendedName>
        <fullName evidence="3">N-acetyltransferase domain-containing protein</fullName>
    </recommendedName>
</protein>
<evidence type="ECO:0000256" key="1">
    <source>
        <dbReference type="ARBA" id="ARBA00022679"/>
    </source>
</evidence>
<evidence type="ECO:0000313" key="4">
    <source>
        <dbReference type="EMBL" id="GMQ34302.1"/>
    </source>
</evidence>
<feature type="domain" description="N-acetyltransferase" evidence="3">
    <location>
        <begin position="83"/>
        <end position="232"/>
    </location>
</feature>
<dbReference type="RefSeq" id="WP_338229125.1">
    <property type="nucleotide sequence ID" value="NZ_BTPE01000008.1"/>
</dbReference>
<keyword evidence="1" id="KW-0808">Transferase</keyword>
<organism evidence="4 5">
    <name type="scientific">Algoriphagus taiwanensis</name>
    <dbReference type="NCBI Taxonomy" id="1445656"/>
    <lineage>
        <taxon>Bacteria</taxon>
        <taxon>Pseudomonadati</taxon>
        <taxon>Bacteroidota</taxon>
        <taxon>Cytophagia</taxon>
        <taxon>Cytophagales</taxon>
        <taxon>Cyclobacteriaceae</taxon>
        <taxon>Algoriphagus</taxon>
    </lineage>
</organism>
<gene>
    <name evidence="4" type="ORF">Ataiwa_25740</name>
</gene>
<dbReference type="InterPro" id="IPR016181">
    <property type="entry name" value="Acyl_CoA_acyltransferase"/>
</dbReference>
<dbReference type="PROSITE" id="PS51186">
    <property type="entry name" value="GNAT"/>
    <property type="match status" value="1"/>
</dbReference>
<keyword evidence="5" id="KW-1185">Reference proteome</keyword>
<dbReference type="CDD" id="cd04301">
    <property type="entry name" value="NAT_SF"/>
    <property type="match status" value="1"/>
</dbReference>
<name>A0ABQ6Q343_9BACT</name>
<proteinExistence type="predicted"/>
<evidence type="ECO:0000256" key="2">
    <source>
        <dbReference type="ARBA" id="ARBA00023315"/>
    </source>
</evidence>
<reference evidence="4 5" key="1">
    <citation type="submission" date="2023-08" db="EMBL/GenBank/DDBJ databases">
        <title>Draft genome sequence of Algoriphagus taiwanensis.</title>
        <authorList>
            <person name="Takatani N."/>
            <person name="Hosokawa M."/>
            <person name="Sawabe T."/>
        </authorList>
    </citation>
    <scope>NUCLEOTIDE SEQUENCE [LARGE SCALE GENOMIC DNA]</scope>
    <source>
        <strain evidence="4 5">JCM 19755</strain>
    </source>
</reference>
<comment type="caution">
    <text evidence="4">The sequence shown here is derived from an EMBL/GenBank/DDBJ whole genome shotgun (WGS) entry which is preliminary data.</text>
</comment>
<evidence type="ECO:0000313" key="5">
    <source>
        <dbReference type="Proteomes" id="UP001307705"/>
    </source>
</evidence>
<dbReference type="Proteomes" id="UP001307705">
    <property type="component" value="Unassembled WGS sequence"/>
</dbReference>
<dbReference type="InterPro" id="IPR050680">
    <property type="entry name" value="YpeA/RimI_acetyltransf"/>
</dbReference>
<dbReference type="PANTHER" id="PTHR43420:SF12">
    <property type="entry name" value="N-ACETYLTRANSFERASE DOMAIN-CONTAINING PROTEIN"/>
    <property type="match status" value="1"/>
</dbReference>